<accession>A0AAU9QKS0</accession>
<protein>
    <submittedName>
        <fullName evidence="1">Uncharacterized protein</fullName>
    </submittedName>
</protein>
<gene>
    <name evidence="1" type="ORF">THF1A12_160022</name>
</gene>
<organism evidence="1 2">
    <name type="scientific">Vibrio jasicida</name>
    <dbReference type="NCBI Taxonomy" id="766224"/>
    <lineage>
        <taxon>Bacteria</taxon>
        <taxon>Pseudomonadati</taxon>
        <taxon>Pseudomonadota</taxon>
        <taxon>Gammaproteobacteria</taxon>
        <taxon>Vibrionales</taxon>
        <taxon>Vibrionaceae</taxon>
        <taxon>Vibrio</taxon>
    </lineage>
</organism>
<proteinExistence type="predicted"/>
<dbReference type="AlphaFoldDB" id="A0AAU9QKS0"/>
<evidence type="ECO:0000313" key="2">
    <source>
        <dbReference type="Proteomes" id="UP001295462"/>
    </source>
</evidence>
<dbReference type="EMBL" id="CAKMUD010000068">
    <property type="protein sequence ID" value="CAH1579745.1"/>
    <property type="molecule type" value="Genomic_DNA"/>
</dbReference>
<comment type="caution">
    <text evidence="1">The sequence shown here is derived from an EMBL/GenBank/DDBJ whole genome shotgun (WGS) entry which is preliminary data.</text>
</comment>
<name>A0AAU9QKS0_9VIBR</name>
<reference evidence="1" key="1">
    <citation type="submission" date="2022-01" db="EMBL/GenBank/DDBJ databases">
        <authorList>
            <person name="Lagorce A."/>
        </authorList>
    </citation>
    <scope>NUCLEOTIDE SEQUENCE</scope>
    <source>
        <strain evidence="1">Th15_F1_A12</strain>
    </source>
</reference>
<sequence length="45" mass="5283">MVTSHQEFISDHFSVIGASEFRIVIEYNTYAPRAIEKELYENAYL</sequence>
<dbReference type="Proteomes" id="UP001295462">
    <property type="component" value="Unassembled WGS sequence"/>
</dbReference>
<evidence type="ECO:0000313" key="1">
    <source>
        <dbReference type="EMBL" id="CAH1579745.1"/>
    </source>
</evidence>